<comment type="similarity">
    <text evidence="4">Belongs to the TonB-dependent receptor family.</text>
</comment>
<keyword evidence="10" id="KW-1185">Reference proteome</keyword>
<dbReference type="InterPro" id="IPR012910">
    <property type="entry name" value="Plug_dom"/>
</dbReference>
<dbReference type="OrthoDB" id="9768470at2"/>
<dbReference type="Gene3D" id="2.40.170.20">
    <property type="entry name" value="TonB-dependent receptor, beta-barrel domain"/>
    <property type="match status" value="1"/>
</dbReference>
<keyword evidence="2 4" id="KW-0472">Membrane</keyword>
<feature type="region of interest" description="Disordered" evidence="5">
    <location>
        <begin position="456"/>
        <end position="482"/>
    </location>
</feature>
<dbReference type="Proteomes" id="UP000183257">
    <property type="component" value="Unassembled WGS sequence"/>
</dbReference>
<feature type="domain" description="TonB-dependent receptor plug" evidence="8">
    <location>
        <begin position="133"/>
        <end position="229"/>
    </location>
</feature>
<evidence type="ECO:0000256" key="6">
    <source>
        <dbReference type="SAM" id="SignalP"/>
    </source>
</evidence>
<dbReference type="RefSeq" id="WP_072304302.1">
    <property type="nucleotide sequence ID" value="NZ_FPIY01000004.1"/>
</dbReference>
<feature type="chain" id="PRO_5013358055" evidence="6">
    <location>
        <begin position="19"/>
        <end position="941"/>
    </location>
</feature>
<dbReference type="STRING" id="76595.SAMN05660313_02671"/>
<evidence type="ECO:0000256" key="3">
    <source>
        <dbReference type="ARBA" id="ARBA00023237"/>
    </source>
</evidence>
<dbReference type="InterPro" id="IPR000531">
    <property type="entry name" value="Beta-barrel_TonB"/>
</dbReference>
<name>A0A1K1QJ97_9FLAO</name>
<proteinExistence type="inferred from homology"/>
<organism evidence="9 10">
    <name type="scientific">Cellulophaga fucicola</name>
    <dbReference type="NCBI Taxonomy" id="76595"/>
    <lineage>
        <taxon>Bacteria</taxon>
        <taxon>Pseudomonadati</taxon>
        <taxon>Bacteroidota</taxon>
        <taxon>Flavobacteriia</taxon>
        <taxon>Flavobacteriales</taxon>
        <taxon>Flavobacteriaceae</taxon>
        <taxon>Cellulophaga</taxon>
    </lineage>
</organism>
<sequence length="941" mass="104110">MRLLLLTFCLLTCLLSRAQETGSIVGKLTDKEMNDDPLAFANVLIKGTTKGATSDFDGLYEIANLEPGTYTIQFSYVGYETVEIPNVAVLAGKVTTINVPMAANEGMMLDEIVITTVTRKDSETALLLDQKKAVEMKTAIGAQELARKGVSDVATAVTKTTGISKQEGSGSVFVRGLGDRYNVTTMNGLPLPTNNPSRKNIDLDIFSTDIVEYIGIDKTYNAKNYGDFAGANIDISSKNYKGSGFLQLGVGTGINTEAIGESDFYLNDGPDVYGFYTNDYPDFPLNNYNYTTSWDRESAPTPIVTSLSLSGGDSYTLGEQSKLSFFAVGTFDNDYKYKEGVARGSTSPSGLIAKDFDYTSYEYSTNSTLMANIGYTIGRSSIKYNSLYVNTSTQKQQEYNGVINVFDYAPEGGGLIQRGTFERTSLFVNQLLGDHKIGEQLEVNWGASYNTVESSIPNRKQTTLSPDDWDEPNGPKSFRRSISNSDNHRFYQDLTEDELAANLSATYKFKKNEDDLYDGKLTVGYSGRFKEVDFEATQFNFNINTRNNDGSTIPQPIITDPYNLDAYFTQENLNAGLFSLSTFRGNANNPIALQPQTYNGNQDIHAAYTNLEYAFNPKFTLIAGLRVEQINQSIDWSTSIDPAGDSNEFEKTEFLPALSLKYELNDKQNLKFAASKTYTLPQFKERALFLFEDVTTTYTGNPSLYASTDYNFDLKWEMFPNSSEIISLGVFGKYIENPINEITINSASNVISYVNSGDWAKAYGVELEVRKDLFATEKDTEDSVLKTVLSAGFNASYMNTNQELNPDKIIEETTAAGFPLSVNFSNEEDGLTGASDLLLNGDISFSKDYSKNKNITTTIAYNYFSDRIYALGVQGKGNLVDKGFGSLDFIAKAQLNENIRIGLSAKNILNPSVERFQDEQDVTVLSYKRGANVKLSLSYNF</sequence>
<dbReference type="SUPFAM" id="SSF49452">
    <property type="entry name" value="Starch-binding domain-like"/>
    <property type="match status" value="1"/>
</dbReference>
<dbReference type="PANTHER" id="PTHR40980:SF5">
    <property type="entry name" value="TONB-DEPENDENT RECEPTOR"/>
    <property type="match status" value="1"/>
</dbReference>
<dbReference type="InterPro" id="IPR036942">
    <property type="entry name" value="Beta-barrel_TonB_sf"/>
</dbReference>
<dbReference type="Gene3D" id="2.60.40.1120">
    <property type="entry name" value="Carboxypeptidase-like, regulatory domain"/>
    <property type="match status" value="1"/>
</dbReference>
<keyword evidence="6" id="KW-0732">Signal</keyword>
<evidence type="ECO:0000313" key="10">
    <source>
        <dbReference type="Proteomes" id="UP000183257"/>
    </source>
</evidence>
<dbReference type="Gene3D" id="2.170.130.10">
    <property type="entry name" value="TonB-dependent receptor, plug domain"/>
    <property type="match status" value="1"/>
</dbReference>
<reference evidence="10" key="1">
    <citation type="submission" date="2016-11" db="EMBL/GenBank/DDBJ databases">
        <authorList>
            <person name="Varghese N."/>
            <person name="Submissions S."/>
        </authorList>
    </citation>
    <scope>NUCLEOTIDE SEQUENCE [LARGE SCALE GENOMIC DNA]</scope>
    <source>
        <strain evidence="10">DSM 24786</strain>
    </source>
</reference>
<dbReference type="GO" id="GO:0030246">
    <property type="term" value="F:carbohydrate binding"/>
    <property type="evidence" value="ECO:0007669"/>
    <property type="project" value="InterPro"/>
</dbReference>
<dbReference type="EMBL" id="FPIY01000004">
    <property type="protein sequence ID" value="SFW59745.1"/>
    <property type="molecule type" value="Genomic_DNA"/>
</dbReference>
<evidence type="ECO:0000313" key="9">
    <source>
        <dbReference type="EMBL" id="SFW59745.1"/>
    </source>
</evidence>
<keyword evidence="4" id="KW-0798">TonB box</keyword>
<dbReference type="Pfam" id="PF07715">
    <property type="entry name" value="Plug"/>
    <property type="match status" value="1"/>
</dbReference>
<dbReference type="AlphaFoldDB" id="A0A1K1QJ97"/>
<dbReference type="Pfam" id="PF13715">
    <property type="entry name" value="CarbopepD_reg_2"/>
    <property type="match status" value="1"/>
</dbReference>
<evidence type="ECO:0000256" key="1">
    <source>
        <dbReference type="ARBA" id="ARBA00004442"/>
    </source>
</evidence>
<dbReference type="Pfam" id="PF00593">
    <property type="entry name" value="TonB_dep_Rec_b-barrel"/>
    <property type="match status" value="1"/>
</dbReference>
<protein>
    <submittedName>
        <fullName evidence="9">Outer membrane receptor proteins, mostly Fe transport</fullName>
    </submittedName>
</protein>
<dbReference type="GO" id="GO:0009279">
    <property type="term" value="C:cell outer membrane"/>
    <property type="evidence" value="ECO:0007669"/>
    <property type="project" value="UniProtKB-SubCell"/>
</dbReference>
<evidence type="ECO:0000259" key="8">
    <source>
        <dbReference type="Pfam" id="PF07715"/>
    </source>
</evidence>
<keyword evidence="9" id="KW-0675">Receptor</keyword>
<evidence type="ECO:0000256" key="2">
    <source>
        <dbReference type="ARBA" id="ARBA00023136"/>
    </source>
</evidence>
<evidence type="ECO:0000256" key="5">
    <source>
        <dbReference type="SAM" id="MobiDB-lite"/>
    </source>
</evidence>
<feature type="signal peptide" evidence="6">
    <location>
        <begin position="1"/>
        <end position="18"/>
    </location>
</feature>
<dbReference type="InterPro" id="IPR037066">
    <property type="entry name" value="Plug_dom_sf"/>
</dbReference>
<dbReference type="InterPro" id="IPR013784">
    <property type="entry name" value="Carb-bd-like_fold"/>
</dbReference>
<dbReference type="PANTHER" id="PTHR40980">
    <property type="entry name" value="PLUG DOMAIN-CONTAINING PROTEIN"/>
    <property type="match status" value="1"/>
</dbReference>
<comment type="subcellular location">
    <subcellularLocation>
        <location evidence="1 4">Cell outer membrane</location>
    </subcellularLocation>
</comment>
<accession>A0A1K1QJ97</accession>
<feature type="domain" description="TonB-dependent receptor-like beta-barrel" evidence="7">
    <location>
        <begin position="445"/>
        <end position="908"/>
    </location>
</feature>
<evidence type="ECO:0000256" key="4">
    <source>
        <dbReference type="RuleBase" id="RU003357"/>
    </source>
</evidence>
<evidence type="ECO:0000259" key="7">
    <source>
        <dbReference type="Pfam" id="PF00593"/>
    </source>
</evidence>
<gene>
    <name evidence="9" type="ORF">SAMN05660313_02671</name>
</gene>
<keyword evidence="3" id="KW-0998">Cell outer membrane</keyword>
<feature type="compositionally biased region" description="Polar residues" evidence="5">
    <location>
        <begin position="456"/>
        <end position="465"/>
    </location>
</feature>
<dbReference type="SUPFAM" id="SSF56935">
    <property type="entry name" value="Porins"/>
    <property type="match status" value="1"/>
</dbReference>